<dbReference type="AlphaFoldDB" id="A0AAW7MCI7"/>
<name>A0AAW7MCI7_9STAP</name>
<reference evidence="1" key="1">
    <citation type="submission" date="2023-07" db="EMBL/GenBank/DDBJ databases">
        <title>Evaluation of the beneficial properties of pineapple isolates.</title>
        <authorList>
            <person name="Adefiranye O."/>
        </authorList>
    </citation>
    <scope>NUCLEOTIDE SEQUENCE</scope>
    <source>
        <strain evidence="1">PAPLE_T1</strain>
    </source>
</reference>
<organism evidence="1 2">
    <name type="scientific">Staphylococcus auricularis</name>
    <dbReference type="NCBI Taxonomy" id="29379"/>
    <lineage>
        <taxon>Bacteria</taxon>
        <taxon>Bacillati</taxon>
        <taxon>Bacillota</taxon>
        <taxon>Bacilli</taxon>
        <taxon>Bacillales</taxon>
        <taxon>Staphylococcaceae</taxon>
        <taxon>Staphylococcus</taxon>
    </lineage>
</organism>
<dbReference type="EMBL" id="JAUHQC010000009">
    <property type="protein sequence ID" value="MDN4533005.1"/>
    <property type="molecule type" value="Genomic_DNA"/>
</dbReference>
<evidence type="ECO:0000313" key="1">
    <source>
        <dbReference type="EMBL" id="MDN4533005.1"/>
    </source>
</evidence>
<accession>A0AAW7MCI7</accession>
<dbReference type="RefSeq" id="WP_150888187.1">
    <property type="nucleotide sequence ID" value="NZ_CAKZJA010000018.1"/>
</dbReference>
<proteinExistence type="predicted"/>
<evidence type="ECO:0000313" key="2">
    <source>
        <dbReference type="Proteomes" id="UP001171687"/>
    </source>
</evidence>
<gene>
    <name evidence="1" type="ORF">QYH67_05360</name>
</gene>
<sequence length="62" mass="6352">MEKLTTEDVKVINGGGGIGEAIGRFAGRFKQCVTGAPDHPEAHGGTQIGFNCIEGAANGHTK</sequence>
<dbReference type="Proteomes" id="UP001171687">
    <property type="component" value="Unassembled WGS sequence"/>
</dbReference>
<evidence type="ECO:0008006" key="3">
    <source>
        <dbReference type="Google" id="ProtNLM"/>
    </source>
</evidence>
<comment type="caution">
    <text evidence="1">The sequence shown here is derived from an EMBL/GenBank/DDBJ whole genome shotgun (WGS) entry which is preliminary data.</text>
</comment>
<protein>
    <recommendedName>
        <fullName evidence="3">Bacteriocin</fullName>
    </recommendedName>
</protein>